<evidence type="ECO:0000313" key="2">
    <source>
        <dbReference type="Proteomes" id="UP000765509"/>
    </source>
</evidence>
<keyword evidence="2" id="KW-1185">Reference proteome</keyword>
<proteinExistence type="predicted"/>
<dbReference type="EMBL" id="AVOT02152625">
    <property type="protein sequence ID" value="MBW0593164.1"/>
    <property type="molecule type" value="Genomic_DNA"/>
</dbReference>
<sequence length="96" mass="10756">MQEKLIDILYKYKSAFSTYKEPLGSIIGHEVIIIITVETPYPPLLGRPAYPARPEAREALEVHIQELIDLGVLKKVGNNGHVEVNTPVIIAWHNGK</sequence>
<gene>
    <name evidence="1" type="ORF">O181_132879</name>
</gene>
<name>A0A9Q3QCH2_9BASI</name>
<reference evidence="1" key="1">
    <citation type="submission" date="2021-03" db="EMBL/GenBank/DDBJ databases">
        <title>Draft genome sequence of rust myrtle Austropuccinia psidii MF-1, a brazilian biotype.</title>
        <authorList>
            <person name="Quecine M.C."/>
            <person name="Pachon D.M.R."/>
            <person name="Bonatelli M.L."/>
            <person name="Correr F.H."/>
            <person name="Franceschini L.M."/>
            <person name="Leite T.F."/>
            <person name="Margarido G.R.A."/>
            <person name="Almeida C.A."/>
            <person name="Ferrarezi J.A."/>
            <person name="Labate C.A."/>
        </authorList>
    </citation>
    <scope>NUCLEOTIDE SEQUENCE</scope>
    <source>
        <strain evidence="1">MF-1</strain>
    </source>
</reference>
<dbReference type="OrthoDB" id="2286242at2759"/>
<dbReference type="AlphaFoldDB" id="A0A9Q3QCH2"/>
<organism evidence="1 2">
    <name type="scientific">Austropuccinia psidii MF-1</name>
    <dbReference type="NCBI Taxonomy" id="1389203"/>
    <lineage>
        <taxon>Eukaryota</taxon>
        <taxon>Fungi</taxon>
        <taxon>Dikarya</taxon>
        <taxon>Basidiomycota</taxon>
        <taxon>Pucciniomycotina</taxon>
        <taxon>Pucciniomycetes</taxon>
        <taxon>Pucciniales</taxon>
        <taxon>Sphaerophragmiaceae</taxon>
        <taxon>Austropuccinia</taxon>
    </lineage>
</organism>
<dbReference type="Proteomes" id="UP000765509">
    <property type="component" value="Unassembled WGS sequence"/>
</dbReference>
<evidence type="ECO:0000313" key="1">
    <source>
        <dbReference type="EMBL" id="MBW0593164.1"/>
    </source>
</evidence>
<protein>
    <submittedName>
        <fullName evidence="1">Uncharacterized protein</fullName>
    </submittedName>
</protein>
<comment type="caution">
    <text evidence="1">The sequence shown here is derived from an EMBL/GenBank/DDBJ whole genome shotgun (WGS) entry which is preliminary data.</text>
</comment>
<accession>A0A9Q3QCH2</accession>